<accession>A0A5B0SLS6</accession>
<proteinExistence type="predicted"/>
<dbReference type="EMBL" id="VDEP01000002">
    <property type="protein sequence ID" value="KAA1138505.1"/>
    <property type="molecule type" value="Genomic_DNA"/>
</dbReference>
<sequence>MSNSSSTAAVPANSCGFDKEDISVSDDEETTYKEFTNKDIHTEKIFAKYAHNTGYNPLLSVYLDPEDSNRYILLWAGNVAVWAKAMARGDSGVDLTLPPCKLKFKNRKTKAAVAAQAQTSGAAPPNTPT</sequence>
<evidence type="ECO:0000313" key="1">
    <source>
        <dbReference type="EMBL" id="KAA1138505.1"/>
    </source>
</evidence>
<organism evidence="1 2">
    <name type="scientific">Puccinia graminis f. sp. tritici</name>
    <dbReference type="NCBI Taxonomy" id="56615"/>
    <lineage>
        <taxon>Eukaryota</taxon>
        <taxon>Fungi</taxon>
        <taxon>Dikarya</taxon>
        <taxon>Basidiomycota</taxon>
        <taxon>Pucciniomycotina</taxon>
        <taxon>Pucciniomycetes</taxon>
        <taxon>Pucciniales</taxon>
        <taxon>Pucciniaceae</taxon>
        <taxon>Puccinia</taxon>
    </lineage>
</organism>
<comment type="caution">
    <text evidence="1">The sequence shown here is derived from an EMBL/GenBank/DDBJ whole genome shotgun (WGS) entry which is preliminary data.</text>
</comment>
<protein>
    <submittedName>
        <fullName evidence="1">Uncharacterized protein</fullName>
    </submittedName>
</protein>
<dbReference type="AlphaFoldDB" id="A0A5B0SLS6"/>
<gene>
    <name evidence="1" type="ORF">PGTUg99_021009</name>
</gene>
<reference evidence="1 2" key="1">
    <citation type="submission" date="2019-05" db="EMBL/GenBank/DDBJ databases">
        <title>Emergence of the Ug99 lineage of the wheat stem rust pathogen through somatic hybridization.</title>
        <authorList>
            <person name="Li F."/>
            <person name="Upadhyaya N.M."/>
            <person name="Sperschneider J."/>
            <person name="Matny O."/>
            <person name="Nguyen-Phuc H."/>
            <person name="Mago R."/>
            <person name="Raley C."/>
            <person name="Miller M.E."/>
            <person name="Silverstein K.A.T."/>
            <person name="Henningsen E."/>
            <person name="Hirsch C.D."/>
            <person name="Visser B."/>
            <person name="Pretorius Z.A."/>
            <person name="Steffenson B.J."/>
            <person name="Schwessinger B."/>
            <person name="Dodds P.N."/>
            <person name="Figueroa M."/>
        </authorList>
    </citation>
    <scope>NUCLEOTIDE SEQUENCE [LARGE SCALE GENOMIC DNA]</scope>
    <source>
        <strain evidence="1 2">Ug99</strain>
    </source>
</reference>
<evidence type="ECO:0000313" key="2">
    <source>
        <dbReference type="Proteomes" id="UP000325313"/>
    </source>
</evidence>
<name>A0A5B0SLS6_PUCGR</name>
<dbReference type="Proteomes" id="UP000325313">
    <property type="component" value="Unassembled WGS sequence"/>
</dbReference>